<proteinExistence type="predicted"/>
<accession>A0A0A9AR74</accession>
<dbReference type="AlphaFoldDB" id="A0A0A9AR74"/>
<feature type="region of interest" description="Disordered" evidence="1">
    <location>
        <begin position="1"/>
        <end position="40"/>
    </location>
</feature>
<evidence type="ECO:0000313" key="2">
    <source>
        <dbReference type="EMBL" id="JAD54254.1"/>
    </source>
</evidence>
<reference evidence="2" key="1">
    <citation type="submission" date="2014-09" db="EMBL/GenBank/DDBJ databases">
        <authorList>
            <person name="Magalhaes I.L.F."/>
            <person name="Oliveira U."/>
            <person name="Santos F.R."/>
            <person name="Vidigal T.H.D.A."/>
            <person name="Brescovit A.D."/>
            <person name="Santos A.J."/>
        </authorList>
    </citation>
    <scope>NUCLEOTIDE SEQUENCE</scope>
    <source>
        <tissue evidence="2">Shoot tissue taken approximately 20 cm above the soil surface</tissue>
    </source>
</reference>
<evidence type="ECO:0000256" key="1">
    <source>
        <dbReference type="SAM" id="MobiDB-lite"/>
    </source>
</evidence>
<protein>
    <submittedName>
        <fullName evidence="2">Uncharacterized protein</fullName>
    </submittedName>
</protein>
<organism evidence="2">
    <name type="scientific">Arundo donax</name>
    <name type="common">Giant reed</name>
    <name type="synonym">Donax arundinaceus</name>
    <dbReference type="NCBI Taxonomy" id="35708"/>
    <lineage>
        <taxon>Eukaryota</taxon>
        <taxon>Viridiplantae</taxon>
        <taxon>Streptophyta</taxon>
        <taxon>Embryophyta</taxon>
        <taxon>Tracheophyta</taxon>
        <taxon>Spermatophyta</taxon>
        <taxon>Magnoliopsida</taxon>
        <taxon>Liliopsida</taxon>
        <taxon>Poales</taxon>
        <taxon>Poaceae</taxon>
        <taxon>PACMAD clade</taxon>
        <taxon>Arundinoideae</taxon>
        <taxon>Arundineae</taxon>
        <taxon>Arundo</taxon>
    </lineage>
</organism>
<sequence>MSNKLQRKRLSGVNSSCHGVRERNEGPAGLSVANSGQVPE</sequence>
<feature type="compositionally biased region" description="Basic residues" evidence="1">
    <location>
        <begin position="1"/>
        <end position="10"/>
    </location>
</feature>
<name>A0A0A9AR74_ARUDO</name>
<dbReference type="EMBL" id="GBRH01243641">
    <property type="protein sequence ID" value="JAD54254.1"/>
    <property type="molecule type" value="Transcribed_RNA"/>
</dbReference>
<reference evidence="2" key="2">
    <citation type="journal article" date="2015" name="Data Brief">
        <title>Shoot transcriptome of the giant reed, Arundo donax.</title>
        <authorList>
            <person name="Barrero R.A."/>
            <person name="Guerrero F.D."/>
            <person name="Moolhuijzen P."/>
            <person name="Goolsby J.A."/>
            <person name="Tidwell J."/>
            <person name="Bellgard S.E."/>
            <person name="Bellgard M.I."/>
        </authorList>
    </citation>
    <scope>NUCLEOTIDE SEQUENCE</scope>
    <source>
        <tissue evidence="2">Shoot tissue taken approximately 20 cm above the soil surface</tissue>
    </source>
</reference>